<organism evidence="2 3">
    <name type="scientific">Paspalum notatum var. saurae</name>
    <dbReference type="NCBI Taxonomy" id="547442"/>
    <lineage>
        <taxon>Eukaryota</taxon>
        <taxon>Viridiplantae</taxon>
        <taxon>Streptophyta</taxon>
        <taxon>Embryophyta</taxon>
        <taxon>Tracheophyta</taxon>
        <taxon>Spermatophyta</taxon>
        <taxon>Magnoliopsida</taxon>
        <taxon>Liliopsida</taxon>
        <taxon>Poales</taxon>
        <taxon>Poaceae</taxon>
        <taxon>PACMAD clade</taxon>
        <taxon>Panicoideae</taxon>
        <taxon>Andropogonodae</taxon>
        <taxon>Paspaleae</taxon>
        <taxon>Paspalinae</taxon>
        <taxon>Paspalum</taxon>
    </lineage>
</organism>
<evidence type="ECO:0000256" key="1">
    <source>
        <dbReference type="SAM" id="MobiDB-lite"/>
    </source>
</evidence>
<feature type="region of interest" description="Disordered" evidence="1">
    <location>
        <begin position="1"/>
        <end position="30"/>
    </location>
</feature>
<protein>
    <submittedName>
        <fullName evidence="2">Uncharacterized protein</fullName>
    </submittedName>
</protein>
<accession>A0AAQ3TWU2</accession>
<dbReference type="Proteomes" id="UP001341281">
    <property type="component" value="Chromosome 06"/>
</dbReference>
<gene>
    <name evidence="2" type="ORF">U9M48_028510</name>
</gene>
<evidence type="ECO:0000313" key="3">
    <source>
        <dbReference type="Proteomes" id="UP001341281"/>
    </source>
</evidence>
<keyword evidence="3" id="KW-1185">Reference proteome</keyword>
<dbReference type="EMBL" id="CP144750">
    <property type="protein sequence ID" value="WVZ81091.1"/>
    <property type="molecule type" value="Genomic_DNA"/>
</dbReference>
<reference evidence="2 3" key="1">
    <citation type="submission" date="2024-02" db="EMBL/GenBank/DDBJ databases">
        <title>High-quality chromosome-scale genome assembly of Pensacola bahiagrass (Paspalum notatum Flugge var. saurae).</title>
        <authorList>
            <person name="Vega J.M."/>
            <person name="Podio M."/>
            <person name="Orjuela J."/>
            <person name="Siena L.A."/>
            <person name="Pessino S.C."/>
            <person name="Combes M.C."/>
            <person name="Mariac C."/>
            <person name="Albertini E."/>
            <person name="Pupilli F."/>
            <person name="Ortiz J.P.A."/>
            <person name="Leblanc O."/>
        </authorList>
    </citation>
    <scope>NUCLEOTIDE SEQUENCE [LARGE SCALE GENOMIC DNA]</scope>
    <source>
        <strain evidence="2">R1</strain>
        <tissue evidence="2">Leaf</tissue>
    </source>
</reference>
<name>A0AAQ3TWU2_PASNO</name>
<evidence type="ECO:0000313" key="2">
    <source>
        <dbReference type="EMBL" id="WVZ81091.1"/>
    </source>
</evidence>
<proteinExistence type="predicted"/>
<sequence length="70" mass="7644">MPSIADPTMAATDDGREKDGDDAPLETLSLDLPPGGKKGELWNILFECIGAPQDRDFVELGLDRAYISFF</sequence>
<dbReference type="AlphaFoldDB" id="A0AAQ3TWU2"/>